<gene>
    <name evidence="1" type="ORF">ACFY1D_37415</name>
</gene>
<accession>A0ABW6UUA6</accession>
<evidence type="ECO:0000313" key="2">
    <source>
        <dbReference type="Proteomes" id="UP001602058"/>
    </source>
</evidence>
<evidence type="ECO:0000313" key="1">
    <source>
        <dbReference type="EMBL" id="MFF4527054.1"/>
    </source>
</evidence>
<dbReference type="EMBL" id="JBIAWJ010000031">
    <property type="protein sequence ID" value="MFF4527054.1"/>
    <property type="molecule type" value="Genomic_DNA"/>
</dbReference>
<keyword evidence="2" id="KW-1185">Reference proteome</keyword>
<sequence>MATPLAPPAAVMPTPHSYAMCLLHADYHPMGGDCWASVLDWQLAHHHLPDTEARAEYLLEVERAMLDQHIDTFLGRTGDAR</sequence>
<dbReference type="RefSeq" id="WP_387892549.1">
    <property type="nucleotide sequence ID" value="NZ_JBIAWJ010000031.1"/>
</dbReference>
<protein>
    <submittedName>
        <fullName evidence="1">Uncharacterized protein</fullName>
    </submittedName>
</protein>
<dbReference type="Proteomes" id="UP001602058">
    <property type="component" value="Unassembled WGS sequence"/>
</dbReference>
<reference evidence="1 2" key="1">
    <citation type="submission" date="2024-10" db="EMBL/GenBank/DDBJ databases">
        <title>The Natural Products Discovery Center: Release of the First 8490 Sequenced Strains for Exploring Actinobacteria Biosynthetic Diversity.</title>
        <authorList>
            <person name="Kalkreuter E."/>
            <person name="Kautsar S.A."/>
            <person name="Yang D."/>
            <person name="Bader C.D."/>
            <person name="Teijaro C.N."/>
            <person name="Fluegel L."/>
            <person name="Davis C.M."/>
            <person name="Simpson J.R."/>
            <person name="Lauterbach L."/>
            <person name="Steele A.D."/>
            <person name="Gui C."/>
            <person name="Meng S."/>
            <person name="Li G."/>
            <person name="Viehrig K."/>
            <person name="Ye F."/>
            <person name="Su P."/>
            <person name="Kiefer A.F."/>
            <person name="Nichols A."/>
            <person name="Cepeda A.J."/>
            <person name="Yan W."/>
            <person name="Fan B."/>
            <person name="Jiang Y."/>
            <person name="Adhikari A."/>
            <person name="Zheng C.-J."/>
            <person name="Schuster L."/>
            <person name="Cowan T.M."/>
            <person name="Smanski M.J."/>
            <person name="Chevrette M.G."/>
            <person name="De Carvalho L.P.S."/>
            <person name="Shen B."/>
        </authorList>
    </citation>
    <scope>NUCLEOTIDE SEQUENCE [LARGE SCALE GENOMIC DNA]</scope>
    <source>
        <strain evidence="1 2">NPDC001390</strain>
    </source>
</reference>
<comment type="caution">
    <text evidence="1">The sequence shown here is derived from an EMBL/GenBank/DDBJ whole genome shotgun (WGS) entry which is preliminary data.</text>
</comment>
<proteinExistence type="predicted"/>
<name>A0ABW6UUA6_9ACTN</name>
<organism evidence="1 2">
    <name type="scientific">Streptomyces bluensis</name>
    <dbReference type="NCBI Taxonomy" id="33897"/>
    <lineage>
        <taxon>Bacteria</taxon>
        <taxon>Bacillati</taxon>
        <taxon>Actinomycetota</taxon>
        <taxon>Actinomycetes</taxon>
        <taxon>Kitasatosporales</taxon>
        <taxon>Streptomycetaceae</taxon>
        <taxon>Streptomyces</taxon>
    </lineage>
</organism>